<reference evidence="2 3" key="1">
    <citation type="submission" date="2022-10" db="EMBL/GenBank/DDBJ databases">
        <title>Luteolibacter flavescens strain MCCC 1K03193, whole genome shotgun sequencing project.</title>
        <authorList>
            <person name="Zhao G."/>
            <person name="Shen L."/>
        </authorList>
    </citation>
    <scope>NUCLEOTIDE SEQUENCE [LARGE SCALE GENOMIC DNA]</scope>
    <source>
        <strain evidence="2 3">MCCC 1K03193</strain>
    </source>
</reference>
<gene>
    <name evidence="2" type="ORF">OKA04_00855</name>
</gene>
<feature type="domain" description="Probable sensor" evidence="1">
    <location>
        <begin position="28"/>
        <end position="125"/>
    </location>
</feature>
<accession>A0ABT3FI59</accession>
<proteinExistence type="predicted"/>
<name>A0ABT3FI59_9BACT</name>
<dbReference type="Proteomes" id="UP001207930">
    <property type="component" value="Unassembled WGS sequence"/>
</dbReference>
<evidence type="ECO:0000313" key="2">
    <source>
        <dbReference type="EMBL" id="MCW1883256.1"/>
    </source>
</evidence>
<organism evidence="2 3">
    <name type="scientific">Luteolibacter flavescens</name>
    <dbReference type="NCBI Taxonomy" id="1859460"/>
    <lineage>
        <taxon>Bacteria</taxon>
        <taxon>Pseudomonadati</taxon>
        <taxon>Verrucomicrobiota</taxon>
        <taxon>Verrucomicrobiia</taxon>
        <taxon>Verrucomicrobiales</taxon>
        <taxon>Verrucomicrobiaceae</taxon>
        <taxon>Luteolibacter</taxon>
    </lineage>
</organism>
<dbReference type="RefSeq" id="WP_264499218.1">
    <property type="nucleotide sequence ID" value="NZ_JAPDDS010000001.1"/>
</dbReference>
<dbReference type="Pfam" id="PF21751">
    <property type="entry name" value="DACNV"/>
    <property type="match status" value="1"/>
</dbReference>
<protein>
    <recommendedName>
        <fullName evidence="1">Probable sensor domain-containing protein</fullName>
    </recommendedName>
</protein>
<keyword evidence="3" id="KW-1185">Reference proteome</keyword>
<dbReference type="InterPro" id="IPR048551">
    <property type="entry name" value="DACNV"/>
</dbReference>
<comment type="caution">
    <text evidence="2">The sequence shown here is derived from an EMBL/GenBank/DDBJ whole genome shotgun (WGS) entry which is preliminary data.</text>
</comment>
<dbReference type="EMBL" id="JAPDDS010000001">
    <property type="protein sequence ID" value="MCW1883256.1"/>
    <property type="molecule type" value="Genomic_DNA"/>
</dbReference>
<evidence type="ECO:0000259" key="1">
    <source>
        <dbReference type="Pfam" id="PF21751"/>
    </source>
</evidence>
<evidence type="ECO:0000313" key="3">
    <source>
        <dbReference type="Proteomes" id="UP001207930"/>
    </source>
</evidence>
<sequence length="426" mass="48261">MSEMVATAPSPIDLAGMVAQLYRLLNDRPDCPSQEEIRRACDILFSSSLLKEEGRPVRARVILAPPDAFPLSDGPPDGVHAIRFTTPHAFSSNEIKRLSPAASFFHSAVAVWPDRDRGLRIWGILNTGPRWMNLVAGGRKPASHSILHPIIHVRDPGWLLFYHDYQLIGEWRGREFYGPRLDVFQSRLLRERFAHLRLHLVQELGDKCLPQTLSQEDYSELCHLVSLQFVKRVINLVRTSGHGGTVVFLPSTGVDGDPFRWIDCKYTSESDEAGRRFPHLMKKIIRRVGQLCPEGSTIEDAWQVFRTSKDAELDRLEEAFFELARFFSDLMLVDGAMVLDQGVRVLGFGGEIQVSHNVFRVFQAHDLDGTVLTDWNVQSDGTRHRAVYRLCSVEPGVIGFVISQDSQVRMIANVEDSVMFWMHSMV</sequence>